<name>B3QYJ9_CHLT3</name>
<dbReference type="Proteomes" id="UP000001208">
    <property type="component" value="Chromosome"/>
</dbReference>
<dbReference type="Gene3D" id="1.20.1600.10">
    <property type="entry name" value="Outer membrane efflux proteins (OEP)"/>
    <property type="match status" value="1"/>
</dbReference>
<dbReference type="GO" id="GO:0015562">
    <property type="term" value="F:efflux transmembrane transporter activity"/>
    <property type="evidence" value="ECO:0007669"/>
    <property type="project" value="InterPro"/>
</dbReference>
<accession>B3QYJ9</accession>
<organism evidence="8 9">
    <name type="scientific">Chloroherpeton thalassium (strain ATCC 35110 / GB-78)</name>
    <dbReference type="NCBI Taxonomy" id="517418"/>
    <lineage>
        <taxon>Bacteria</taxon>
        <taxon>Pseudomonadati</taxon>
        <taxon>Chlorobiota</taxon>
        <taxon>Chlorobiia</taxon>
        <taxon>Chlorobiales</taxon>
        <taxon>Chloroherpetonaceae</taxon>
        <taxon>Chloroherpeton</taxon>
    </lineage>
</organism>
<protein>
    <submittedName>
        <fullName evidence="8">Outer membrane efflux protein</fullName>
    </submittedName>
</protein>
<dbReference type="InterPro" id="IPR051906">
    <property type="entry name" value="TolC-like"/>
</dbReference>
<dbReference type="OrthoDB" id="9771205at2"/>
<proteinExistence type="inferred from homology"/>
<dbReference type="InterPro" id="IPR003423">
    <property type="entry name" value="OMP_efflux"/>
</dbReference>
<dbReference type="AlphaFoldDB" id="B3QYJ9"/>
<evidence type="ECO:0000256" key="6">
    <source>
        <dbReference type="ARBA" id="ARBA00023136"/>
    </source>
</evidence>
<dbReference type="EMBL" id="CP001100">
    <property type="protein sequence ID" value="ACF13627.1"/>
    <property type="molecule type" value="Genomic_DNA"/>
</dbReference>
<keyword evidence="5" id="KW-0812">Transmembrane</keyword>
<dbReference type="KEGG" id="cts:Ctha_1163"/>
<dbReference type="RefSeq" id="WP_012499711.1">
    <property type="nucleotide sequence ID" value="NC_011026.1"/>
</dbReference>
<comment type="similarity">
    <text evidence="2">Belongs to the outer membrane factor (OMF) (TC 1.B.17) family.</text>
</comment>
<evidence type="ECO:0000313" key="9">
    <source>
        <dbReference type="Proteomes" id="UP000001208"/>
    </source>
</evidence>
<dbReference type="GO" id="GO:0009279">
    <property type="term" value="C:cell outer membrane"/>
    <property type="evidence" value="ECO:0007669"/>
    <property type="project" value="UniProtKB-SubCell"/>
</dbReference>
<comment type="subcellular location">
    <subcellularLocation>
        <location evidence="1">Cell outer membrane</location>
    </subcellularLocation>
</comment>
<evidence type="ECO:0000256" key="2">
    <source>
        <dbReference type="ARBA" id="ARBA00007613"/>
    </source>
</evidence>
<evidence type="ECO:0000256" key="7">
    <source>
        <dbReference type="ARBA" id="ARBA00023237"/>
    </source>
</evidence>
<evidence type="ECO:0000313" key="8">
    <source>
        <dbReference type="EMBL" id="ACF13627.1"/>
    </source>
</evidence>
<keyword evidence="9" id="KW-1185">Reference proteome</keyword>
<dbReference type="eggNOG" id="COG1538">
    <property type="taxonomic scope" value="Bacteria"/>
</dbReference>
<evidence type="ECO:0000256" key="3">
    <source>
        <dbReference type="ARBA" id="ARBA00022448"/>
    </source>
</evidence>
<dbReference type="PANTHER" id="PTHR30026:SF20">
    <property type="entry name" value="OUTER MEMBRANE PROTEIN TOLC"/>
    <property type="match status" value="1"/>
</dbReference>
<dbReference type="PANTHER" id="PTHR30026">
    <property type="entry name" value="OUTER MEMBRANE PROTEIN TOLC"/>
    <property type="match status" value="1"/>
</dbReference>
<dbReference type="STRING" id="517418.Ctha_1163"/>
<keyword evidence="6" id="KW-0472">Membrane</keyword>
<dbReference type="HOGENOM" id="CLU_012817_10_5_10"/>
<gene>
    <name evidence="8" type="ordered locus">Ctha_1163</name>
</gene>
<reference evidence="8 9" key="1">
    <citation type="submission" date="2008-06" db="EMBL/GenBank/DDBJ databases">
        <title>Complete sequence of Chloroherpeton thalassium ATCC 35110.</title>
        <authorList>
            <consortium name="US DOE Joint Genome Institute"/>
            <person name="Lucas S."/>
            <person name="Copeland A."/>
            <person name="Lapidus A."/>
            <person name="Glavina del Rio T."/>
            <person name="Dalin E."/>
            <person name="Tice H."/>
            <person name="Bruce D."/>
            <person name="Goodwin L."/>
            <person name="Pitluck S."/>
            <person name="Schmutz J."/>
            <person name="Larimer F."/>
            <person name="Land M."/>
            <person name="Hauser L."/>
            <person name="Kyrpides N."/>
            <person name="Mikhailova N."/>
            <person name="Liu Z."/>
            <person name="Li T."/>
            <person name="Zhao F."/>
            <person name="Overmann J."/>
            <person name="Bryant D.A."/>
            <person name="Richardson P."/>
        </authorList>
    </citation>
    <scope>NUCLEOTIDE SEQUENCE [LARGE SCALE GENOMIC DNA]</scope>
    <source>
        <strain evidence="9">ATCC 35110 / GB-78</strain>
    </source>
</reference>
<evidence type="ECO:0000256" key="5">
    <source>
        <dbReference type="ARBA" id="ARBA00022692"/>
    </source>
</evidence>
<dbReference type="GO" id="GO:0015288">
    <property type="term" value="F:porin activity"/>
    <property type="evidence" value="ECO:0007669"/>
    <property type="project" value="TreeGrafter"/>
</dbReference>
<dbReference type="Pfam" id="PF02321">
    <property type="entry name" value="OEP"/>
    <property type="match status" value="2"/>
</dbReference>
<evidence type="ECO:0000256" key="1">
    <source>
        <dbReference type="ARBA" id="ARBA00004442"/>
    </source>
</evidence>
<evidence type="ECO:0000256" key="4">
    <source>
        <dbReference type="ARBA" id="ARBA00022452"/>
    </source>
</evidence>
<sequence length="445" mass="49313">MSQKTIFMFESLKKAAWLPFILGLIFFHSDLAAQEQLSLDNALELALEKNQSVKVARAEAEISQNNVHLGNAGLLPSLDVSTGFSYQQQRQIGNVVTSNSAMTTTSAEIEASYTIFNGLKNIYTLQKLKTAGTLGDLQARSTIEEIVVSVSEAYYDVANAHEQFLYAKESLEISNQRLARAKKQSEFGQANAVDVLSATVDLNTDSVSYLNARLNLDKAKRTLNVLLNRDAEMDFSVSSDVAFREGLKLEALKELALENSAAYLIAKKNLEQSELELKIARAAYYPELSASVGYGLTEYANGFNPTLSDPIKGVSASVSLSMNLFNGCQDAITTQNAAITINNNEQLEEKAKLELLRDLSNTLQTYQNSRNVLNFQQQNLKSAELNFTRTKELFEVGQATVTTFREAQLNLIQAKNNISAAKYDAKVYELQLMRLAGKLVDYQRK</sequence>
<keyword evidence="4" id="KW-1134">Transmembrane beta strand</keyword>
<keyword evidence="3" id="KW-0813">Transport</keyword>
<dbReference type="GO" id="GO:1990281">
    <property type="term" value="C:efflux pump complex"/>
    <property type="evidence" value="ECO:0007669"/>
    <property type="project" value="TreeGrafter"/>
</dbReference>
<keyword evidence="7" id="KW-0998">Cell outer membrane</keyword>
<dbReference type="SUPFAM" id="SSF56954">
    <property type="entry name" value="Outer membrane efflux proteins (OEP)"/>
    <property type="match status" value="1"/>
</dbReference>